<protein>
    <recommendedName>
        <fullName evidence="3">Carboxypeptidase regulatory-like domain-containing protein</fullName>
    </recommendedName>
</protein>
<dbReference type="PROSITE" id="PS51257">
    <property type="entry name" value="PROKAR_LIPOPROTEIN"/>
    <property type="match status" value="1"/>
</dbReference>
<accession>A0ABT0TGX7</accession>
<sequence length="211" mass="24496">MKKIVLFLLLTFVSCEIPYDGETIIKLKIKVVNSNNEPLANEKAYIETSYADGSYDFSTYKKTSNAEGLIQFNMFKPTNSATLVLDTSTEYLPVSIHGLDDNNFEGINWNLETLTLFKFEELVSFTVNINQVSTNKVLKSISINGIEYREHIFLNSNYIDFYYEYPTNFMLKKNQNFELLYKTINTDTNEIEEFVIPLRINETETNYTIII</sequence>
<gene>
    <name evidence="1" type="ORF">NAT47_06715</name>
</gene>
<comment type="caution">
    <text evidence="1">The sequence shown here is derived from an EMBL/GenBank/DDBJ whole genome shotgun (WGS) entry which is preliminary data.</text>
</comment>
<proteinExistence type="predicted"/>
<evidence type="ECO:0000313" key="1">
    <source>
        <dbReference type="EMBL" id="MCL9770102.1"/>
    </source>
</evidence>
<dbReference type="EMBL" id="JAMLJN010000004">
    <property type="protein sequence ID" value="MCL9770102.1"/>
    <property type="molecule type" value="Genomic_DNA"/>
</dbReference>
<organism evidence="1 2">
    <name type="scientific">Flavobacterium fragile</name>
    <dbReference type="NCBI Taxonomy" id="2949085"/>
    <lineage>
        <taxon>Bacteria</taxon>
        <taxon>Pseudomonadati</taxon>
        <taxon>Bacteroidota</taxon>
        <taxon>Flavobacteriia</taxon>
        <taxon>Flavobacteriales</taxon>
        <taxon>Flavobacteriaceae</taxon>
        <taxon>Flavobacterium</taxon>
    </lineage>
</organism>
<evidence type="ECO:0008006" key="3">
    <source>
        <dbReference type="Google" id="ProtNLM"/>
    </source>
</evidence>
<dbReference type="Proteomes" id="UP001203342">
    <property type="component" value="Unassembled WGS sequence"/>
</dbReference>
<keyword evidence="2" id="KW-1185">Reference proteome</keyword>
<evidence type="ECO:0000313" key="2">
    <source>
        <dbReference type="Proteomes" id="UP001203342"/>
    </source>
</evidence>
<name>A0ABT0TGX7_9FLAO</name>
<reference evidence="1 2" key="1">
    <citation type="submission" date="2022-05" db="EMBL/GenBank/DDBJ databases">
        <title>Flavobacterium sp., isolated from activated sludge.</title>
        <authorList>
            <person name="Ran Q."/>
        </authorList>
    </citation>
    <scope>NUCLEOTIDE SEQUENCE [LARGE SCALE GENOMIC DNA]</scope>
    <source>
        <strain evidence="1 2">HXWNR69</strain>
    </source>
</reference>
<dbReference type="RefSeq" id="WP_250581576.1">
    <property type="nucleotide sequence ID" value="NZ_JAMLJN010000004.1"/>
</dbReference>